<dbReference type="InterPro" id="IPR016192">
    <property type="entry name" value="APOBEC/CMP_deaminase_Zn-bd"/>
</dbReference>
<dbReference type="AlphaFoldDB" id="A0A398BA19"/>
<dbReference type="PANTHER" id="PTHR38011">
    <property type="entry name" value="DIHYDROFOLATE REDUCTASE FAMILY PROTEIN (AFU_ORTHOLOGUE AFUA_8G06820)"/>
    <property type="match status" value="1"/>
</dbReference>
<dbReference type="PIRSF" id="PIRSF006769">
    <property type="entry name" value="RibD"/>
    <property type="match status" value="1"/>
</dbReference>
<accession>A0A398BA19</accession>
<dbReference type="InterPro" id="IPR002734">
    <property type="entry name" value="RibDG_C"/>
</dbReference>
<comment type="pathway">
    <text evidence="2 15">Cofactor biosynthesis; riboflavin biosynthesis; 5-amino-6-(D-ribitylamino)uracil from GTP: step 2/4.</text>
</comment>
<evidence type="ECO:0000313" key="21">
    <source>
        <dbReference type="Proteomes" id="UP000265816"/>
    </source>
</evidence>
<feature type="binding site" evidence="18">
    <location>
        <position position="84"/>
    </location>
    <ligand>
        <name>Zn(2+)</name>
        <dbReference type="ChEBI" id="CHEBI:29105"/>
        <note>catalytic</note>
    </ligand>
</feature>
<dbReference type="UniPathway" id="UPA00275">
    <property type="reaction ID" value="UER00401"/>
</dbReference>
<comment type="cofactor">
    <cofactor evidence="15 18">
        <name>Zn(2+)</name>
        <dbReference type="ChEBI" id="CHEBI:29105"/>
    </cofactor>
    <text evidence="15 18">Binds 1 zinc ion.</text>
</comment>
<comment type="caution">
    <text evidence="20">The sequence shown here is derived from an EMBL/GenBank/DDBJ whole genome shotgun (WGS) entry which is preliminary data.</text>
</comment>
<dbReference type="GO" id="GO:0008835">
    <property type="term" value="F:diaminohydroxyphosphoribosylaminopyrimidine deaminase activity"/>
    <property type="evidence" value="ECO:0007669"/>
    <property type="project" value="UniProtKB-EC"/>
</dbReference>
<evidence type="ECO:0000256" key="18">
    <source>
        <dbReference type="PIRSR" id="PIRSR006769-3"/>
    </source>
</evidence>
<name>A0A398BA19_9BACI</name>
<feature type="binding site" evidence="17">
    <location>
        <position position="291"/>
    </location>
    <ligand>
        <name>substrate</name>
    </ligand>
</feature>
<dbReference type="InterPro" id="IPR002125">
    <property type="entry name" value="CMP_dCMP_dom"/>
</dbReference>
<dbReference type="NCBIfam" id="TIGR00227">
    <property type="entry name" value="ribD_Cterm"/>
    <property type="match status" value="1"/>
</dbReference>
<dbReference type="Proteomes" id="UP000265816">
    <property type="component" value="Unassembled WGS sequence"/>
</dbReference>
<feature type="binding site" evidence="17">
    <location>
        <position position="168"/>
    </location>
    <ligand>
        <name>substrate</name>
    </ligand>
</feature>
<feature type="binding site" evidence="17">
    <location>
        <position position="204"/>
    </location>
    <ligand>
        <name>substrate</name>
    </ligand>
</feature>
<feature type="binding site" evidence="17">
    <location>
        <position position="207"/>
    </location>
    <ligand>
        <name>substrate</name>
    </ligand>
</feature>
<gene>
    <name evidence="20" type="primary">ribD</name>
    <name evidence="20" type="ORF">D1970_09040</name>
</gene>
<evidence type="ECO:0000256" key="11">
    <source>
        <dbReference type="ARBA" id="ARBA00023002"/>
    </source>
</evidence>
<dbReference type="SUPFAM" id="SSF53597">
    <property type="entry name" value="Dihydrofolate reductase-like"/>
    <property type="match status" value="1"/>
</dbReference>
<dbReference type="InterPro" id="IPR016193">
    <property type="entry name" value="Cytidine_deaminase-like"/>
</dbReference>
<evidence type="ECO:0000256" key="10">
    <source>
        <dbReference type="ARBA" id="ARBA00022857"/>
    </source>
</evidence>
<sequence>MQDRDYMQLAIDMARSALGQTSPNPAVGAVVVKNGQVTGLGAHLRAGEPHAEVHALKMAGEKANGGVLYVTLEPCSHYGKTPPCADLVMKSGIRKVFVASTDPNPLVCGKGIARLKEAGIEVQTGLLEEEANKINEVFFHHIKTGLPFVTLKTAMTFDGKISTASGESKWITGSEARADVQQLRHRHDAIMVGIGTVIQDNPSLTARIPGGGKNPIRIILDSKLLIPLTSRLLNDKEASVWVIAGRAHDREKASDLRGLGAEVIEMEGSRPAVIPLLKELSRRGITSLFVEGGAEVHGSFLKEQAFQQIIAYMAPKLFGGRDARTAFGGEGISRMADAAMVEFTDISKVGSDIRITAKPARR</sequence>
<dbReference type="Gene3D" id="3.40.430.10">
    <property type="entry name" value="Dihydrofolate Reductase, subunit A"/>
    <property type="match status" value="1"/>
</dbReference>
<dbReference type="NCBIfam" id="TIGR00326">
    <property type="entry name" value="eubact_ribD"/>
    <property type="match status" value="1"/>
</dbReference>
<dbReference type="InterPro" id="IPR024072">
    <property type="entry name" value="DHFR-like_dom_sf"/>
</dbReference>
<dbReference type="GO" id="GO:0008270">
    <property type="term" value="F:zinc ion binding"/>
    <property type="evidence" value="ECO:0007669"/>
    <property type="project" value="InterPro"/>
</dbReference>
<feature type="binding site" evidence="17">
    <location>
        <position position="170"/>
    </location>
    <ligand>
        <name>NADP(+)</name>
        <dbReference type="ChEBI" id="CHEBI:58349"/>
    </ligand>
</feature>
<evidence type="ECO:0000256" key="3">
    <source>
        <dbReference type="ARBA" id="ARBA00004910"/>
    </source>
</evidence>
<keyword evidence="7 15" id="KW-0479">Metal-binding</keyword>
<evidence type="ECO:0000256" key="13">
    <source>
        <dbReference type="ARBA" id="ARBA00049861"/>
    </source>
</evidence>
<evidence type="ECO:0000256" key="17">
    <source>
        <dbReference type="PIRSR" id="PIRSR006769-2"/>
    </source>
</evidence>
<evidence type="ECO:0000256" key="14">
    <source>
        <dbReference type="ARBA" id="ARBA00049886"/>
    </source>
</evidence>
<evidence type="ECO:0000256" key="9">
    <source>
        <dbReference type="ARBA" id="ARBA00022833"/>
    </source>
</evidence>
<evidence type="ECO:0000259" key="19">
    <source>
        <dbReference type="PROSITE" id="PS51747"/>
    </source>
</evidence>
<dbReference type="Pfam" id="PF00383">
    <property type="entry name" value="dCMP_cyt_deam_1"/>
    <property type="match status" value="1"/>
</dbReference>
<evidence type="ECO:0000256" key="2">
    <source>
        <dbReference type="ARBA" id="ARBA00004882"/>
    </source>
</evidence>
<keyword evidence="10 15" id="KW-0521">NADP</keyword>
<comment type="catalytic activity">
    <reaction evidence="14 15">
        <text>2,5-diamino-6-hydroxy-4-(5-phosphoribosylamino)-pyrimidine + H2O + H(+) = 5-amino-6-(5-phospho-D-ribosylamino)uracil + NH4(+)</text>
        <dbReference type="Rhea" id="RHEA:21868"/>
        <dbReference type="ChEBI" id="CHEBI:15377"/>
        <dbReference type="ChEBI" id="CHEBI:15378"/>
        <dbReference type="ChEBI" id="CHEBI:28938"/>
        <dbReference type="ChEBI" id="CHEBI:58453"/>
        <dbReference type="ChEBI" id="CHEBI:58614"/>
        <dbReference type="EC" id="3.5.4.26"/>
    </reaction>
</comment>
<comment type="pathway">
    <text evidence="3 15">Cofactor biosynthesis; riboflavin biosynthesis; 5-amino-6-(D-ribitylamino)uracil from GTP: step 3/4.</text>
</comment>
<feature type="active site" description="Proton donor" evidence="16">
    <location>
        <position position="52"/>
    </location>
</feature>
<comment type="catalytic activity">
    <reaction evidence="13 15">
        <text>5-amino-6-(5-phospho-D-ribitylamino)uracil + NADP(+) = 5-amino-6-(5-phospho-D-ribosylamino)uracil + NADPH + H(+)</text>
        <dbReference type="Rhea" id="RHEA:17845"/>
        <dbReference type="ChEBI" id="CHEBI:15378"/>
        <dbReference type="ChEBI" id="CHEBI:57783"/>
        <dbReference type="ChEBI" id="CHEBI:58349"/>
        <dbReference type="ChEBI" id="CHEBI:58421"/>
        <dbReference type="ChEBI" id="CHEBI:58453"/>
        <dbReference type="EC" id="1.1.1.193"/>
    </reaction>
</comment>
<reference evidence="20 21" key="1">
    <citation type="submission" date="2018-08" db="EMBL/GenBank/DDBJ databases">
        <title>Bacillus jemisoniae sp. nov., Bacillus chryseoplanitiae sp. nov., Bacillus resnikiae sp. nov., and Bacillus frankliniae sp. nov., isolated from Viking spacecraft and associated surfaces.</title>
        <authorList>
            <person name="Seuylemezian A."/>
            <person name="Vaishampayan P."/>
        </authorList>
    </citation>
    <scope>NUCLEOTIDE SEQUENCE [LARGE SCALE GENOMIC DNA]</scope>
    <source>
        <strain evidence="20 21">JJ-247</strain>
    </source>
</reference>
<protein>
    <recommendedName>
        <fullName evidence="15">Riboflavin biosynthesis protein RibD</fullName>
    </recommendedName>
    <domain>
        <recommendedName>
            <fullName evidence="15">Diaminohydroxyphosphoribosylaminopyrimidine deaminase</fullName>
            <shortName evidence="15">DRAP deaminase</shortName>
            <ecNumber evidence="15">3.5.4.26</ecNumber>
        </recommendedName>
        <alternativeName>
            <fullName evidence="15">Riboflavin-specific deaminase</fullName>
        </alternativeName>
    </domain>
    <domain>
        <recommendedName>
            <fullName evidence="15">5-amino-6-(5-phosphoribosylamino)uracil reductase</fullName>
            <ecNumber evidence="15">1.1.1.193</ecNumber>
        </recommendedName>
        <alternativeName>
            <fullName evidence="15">HTP reductase</fullName>
        </alternativeName>
    </domain>
</protein>
<dbReference type="OrthoDB" id="9800865at2"/>
<feature type="binding site" evidence="17">
    <location>
        <position position="200"/>
    </location>
    <ligand>
        <name>NADP(+)</name>
        <dbReference type="ChEBI" id="CHEBI:58349"/>
    </ligand>
</feature>
<dbReference type="Pfam" id="PF01872">
    <property type="entry name" value="RibD_C"/>
    <property type="match status" value="1"/>
</dbReference>
<evidence type="ECO:0000256" key="4">
    <source>
        <dbReference type="ARBA" id="ARBA00005259"/>
    </source>
</evidence>
<feature type="binding site" evidence="17">
    <location>
        <position position="222"/>
    </location>
    <ligand>
        <name>NADP(+)</name>
        <dbReference type="ChEBI" id="CHEBI:58349"/>
    </ligand>
</feature>
<proteinExistence type="inferred from homology"/>
<keyword evidence="9 15" id="KW-0862">Zinc</keyword>
<dbReference type="PROSITE" id="PS51747">
    <property type="entry name" value="CYT_DCMP_DEAMINASES_2"/>
    <property type="match status" value="1"/>
</dbReference>
<organism evidence="20 21">
    <name type="scientific">Mesobacillus zeae</name>
    <dbReference type="NCBI Taxonomy" id="1917180"/>
    <lineage>
        <taxon>Bacteria</taxon>
        <taxon>Bacillati</taxon>
        <taxon>Bacillota</taxon>
        <taxon>Bacilli</taxon>
        <taxon>Bacillales</taxon>
        <taxon>Bacillaceae</taxon>
        <taxon>Mesobacillus</taxon>
    </lineage>
</organism>
<feature type="binding site" evidence="17">
    <location>
        <position position="184"/>
    </location>
    <ligand>
        <name>substrate</name>
    </ligand>
</feature>
<keyword evidence="6 15" id="KW-0686">Riboflavin biosynthesis</keyword>
<evidence type="ECO:0000256" key="1">
    <source>
        <dbReference type="ARBA" id="ARBA00002151"/>
    </source>
</evidence>
<feature type="domain" description="CMP/dCMP-type deaminase" evidence="19">
    <location>
        <begin position="1"/>
        <end position="123"/>
    </location>
</feature>
<dbReference type="InterPro" id="IPR004794">
    <property type="entry name" value="Eubact_RibD"/>
</dbReference>
<evidence type="ECO:0000256" key="5">
    <source>
        <dbReference type="ARBA" id="ARBA00007417"/>
    </source>
</evidence>
<dbReference type="SUPFAM" id="SSF53927">
    <property type="entry name" value="Cytidine deaminase-like"/>
    <property type="match status" value="1"/>
</dbReference>
<feature type="binding site" evidence="17">
    <location>
        <position position="154"/>
    </location>
    <ligand>
        <name>NADP(+)</name>
        <dbReference type="ChEBI" id="CHEBI:58349"/>
    </ligand>
</feature>
<dbReference type="CDD" id="cd01284">
    <property type="entry name" value="Riboflavin_deaminase-reductase"/>
    <property type="match status" value="1"/>
</dbReference>
<dbReference type="Gene3D" id="3.40.140.10">
    <property type="entry name" value="Cytidine Deaminase, domain 2"/>
    <property type="match status" value="1"/>
</dbReference>
<dbReference type="PROSITE" id="PS00903">
    <property type="entry name" value="CYT_DCMP_DEAMINASES_1"/>
    <property type="match status" value="1"/>
</dbReference>
<evidence type="ECO:0000313" key="20">
    <source>
        <dbReference type="EMBL" id="RID85688.1"/>
    </source>
</evidence>
<dbReference type="InterPro" id="IPR050765">
    <property type="entry name" value="Riboflavin_Biosynth_HTPR"/>
</dbReference>
<evidence type="ECO:0000256" key="6">
    <source>
        <dbReference type="ARBA" id="ARBA00022619"/>
    </source>
</evidence>
<keyword evidence="12" id="KW-0511">Multifunctional enzyme</keyword>
<dbReference type="EC" id="3.5.4.26" evidence="15"/>
<dbReference type="PANTHER" id="PTHR38011:SF7">
    <property type="entry name" value="2,5-DIAMINO-6-RIBOSYLAMINO-4(3H)-PYRIMIDINONE 5'-PHOSPHATE REDUCTASE"/>
    <property type="match status" value="1"/>
</dbReference>
<keyword evidence="11 15" id="KW-0560">Oxidoreductase</keyword>
<dbReference type="GO" id="GO:0009231">
    <property type="term" value="P:riboflavin biosynthetic process"/>
    <property type="evidence" value="ECO:0007669"/>
    <property type="project" value="UniProtKB-UniPathway"/>
</dbReference>
<evidence type="ECO:0000256" key="16">
    <source>
        <dbReference type="PIRSR" id="PIRSR006769-1"/>
    </source>
</evidence>
<evidence type="ECO:0000256" key="8">
    <source>
        <dbReference type="ARBA" id="ARBA00022801"/>
    </source>
</evidence>
<feature type="binding site" evidence="18">
    <location>
        <position position="50"/>
    </location>
    <ligand>
        <name>Zn(2+)</name>
        <dbReference type="ChEBI" id="CHEBI:29105"/>
        <note>catalytic</note>
    </ligand>
</feature>
<dbReference type="EC" id="1.1.1.193" evidence="15"/>
<feature type="binding site" evidence="17">
    <location>
        <begin position="293"/>
        <end position="299"/>
    </location>
    <ligand>
        <name>NADP(+)</name>
        <dbReference type="ChEBI" id="CHEBI:58349"/>
    </ligand>
</feature>
<comment type="similarity">
    <text evidence="4 15">In the N-terminal section; belongs to the cytidine and deoxycytidylate deaminase family.</text>
</comment>
<keyword evidence="21" id="KW-1185">Reference proteome</keyword>
<dbReference type="FunFam" id="3.40.140.10:FF:000025">
    <property type="entry name" value="Riboflavin biosynthesis protein RibD"/>
    <property type="match status" value="1"/>
</dbReference>
<keyword evidence="8 15" id="KW-0378">Hydrolase</keyword>
<dbReference type="InterPro" id="IPR011549">
    <property type="entry name" value="RibD_C"/>
</dbReference>
<comment type="function">
    <text evidence="1 15">Converts 2,5-diamino-6-(ribosylamino)-4(3h)-pyrimidinone 5'-phosphate into 5-amino-6-(ribosylamino)-2,4(1h,3h)-pyrimidinedione 5'-phosphate.</text>
</comment>
<dbReference type="RefSeq" id="WP_119112541.1">
    <property type="nucleotide sequence ID" value="NZ_CBCSEO010000002.1"/>
</dbReference>
<feature type="binding site" evidence="18">
    <location>
        <position position="75"/>
    </location>
    <ligand>
        <name>Zn(2+)</name>
        <dbReference type="ChEBI" id="CHEBI:29105"/>
        <note>catalytic</note>
    </ligand>
</feature>
<feature type="binding site" evidence="17">
    <location>
        <position position="196"/>
    </location>
    <ligand>
        <name>NADP(+)</name>
        <dbReference type="ChEBI" id="CHEBI:58349"/>
    </ligand>
</feature>
<dbReference type="EMBL" id="QWVT01000015">
    <property type="protein sequence ID" value="RID85688.1"/>
    <property type="molecule type" value="Genomic_DNA"/>
</dbReference>
<dbReference type="GO" id="GO:0050661">
    <property type="term" value="F:NADP binding"/>
    <property type="evidence" value="ECO:0007669"/>
    <property type="project" value="InterPro"/>
</dbReference>
<evidence type="ECO:0000256" key="15">
    <source>
        <dbReference type="PIRNR" id="PIRNR006769"/>
    </source>
</evidence>
<evidence type="ECO:0000256" key="12">
    <source>
        <dbReference type="ARBA" id="ARBA00023268"/>
    </source>
</evidence>
<dbReference type="GO" id="GO:0008703">
    <property type="term" value="F:5-amino-6-(5-phosphoribosylamino)uracil reductase activity"/>
    <property type="evidence" value="ECO:0007669"/>
    <property type="project" value="UniProtKB-EC"/>
</dbReference>
<evidence type="ECO:0000256" key="7">
    <source>
        <dbReference type="ARBA" id="ARBA00022723"/>
    </source>
</evidence>
<comment type="similarity">
    <text evidence="5 15">In the C-terminal section; belongs to the HTP reductase family.</text>
</comment>